<keyword evidence="4" id="KW-1185">Reference proteome</keyword>
<dbReference type="OrthoDB" id="2145923at2759"/>
<feature type="coiled-coil region" evidence="1">
    <location>
        <begin position="756"/>
        <end position="825"/>
    </location>
</feature>
<reference evidence="3 4" key="1">
    <citation type="submission" date="2016-08" db="EMBL/GenBank/DDBJ databases">
        <title>A Parts List for Fungal Cellulosomes Revealed by Comparative Genomics.</title>
        <authorList>
            <consortium name="DOE Joint Genome Institute"/>
            <person name="Haitjema C.H."/>
            <person name="Gilmore S.P."/>
            <person name="Henske J.K."/>
            <person name="Solomon K.V."/>
            <person name="De Groot R."/>
            <person name="Kuo A."/>
            <person name="Mondo S.J."/>
            <person name="Salamov A.A."/>
            <person name="Labutti K."/>
            <person name="Zhao Z."/>
            <person name="Chiniquy J."/>
            <person name="Barry K."/>
            <person name="Brewer H.M."/>
            <person name="Purvine S.O."/>
            <person name="Wright A.T."/>
            <person name="Boxma B."/>
            <person name="Van Alen T."/>
            <person name="Hackstein J.H."/>
            <person name="Baker S.E."/>
            <person name="Grigoriev I.V."/>
            <person name="O'Malley M.A."/>
        </authorList>
    </citation>
    <scope>NUCLEOTIDE SEQUENCE [LARGE SCALE GENOMIC DNA]</scope>
    <source>
        <strain evidence="3 4">S4</strain>
    </source>
</reference>
<sequence length="826" mass="95527">MLIVGIDIGSYFTTYAYSYEFENKTFLKSAKFLSGFNLEKVVQDDTVYIIKKLLSLERNTDPVPKNFMFLTEMLTEKDFLNEVRKYVGRIVKIIPVDQDESDDKYFIVSYPRGLLPHPLSKIYLELVCQAIIKGIRSHKQYKNSKIFFITDYEAFRQCYKELLIRKQRSEMIENAPPGSSIPLDFNNLSKKYSKSLVLMNDKDSNTLSIIDNKDYEKAYEELLEIDAIFNSLNDIDVETYKTLYIDFGLKSIRFHYSEFINIIKPIKNTIVDDITDILIEQHLSNFCYNLTSDNQKKLRAQLREDVSTIILPKFTETDCQSYQHEFKFELIHILKITREMIDLYIQSTLLCDVIERIYENANSPIRCIELCGGLSHLYYNFLKSYFPNITINISNINISVGCVYYQQNLLEKEKILRNKYRDAKLDCKTQLEKLHNKLEEEKLTFSFLNKEQLDFFHRQQEKQQLLIEKSSNSPLSDLDWVETVHKKDSKEQEMVFLNLVDKQRIIEGRIDAIKDKIKKVEEFSSGLDKYYKNINSTFGNASFDFFSSYSIVITSNEDVDNDNGITSSDSISNQNNKKEKVDVLTELNISPVTNNIQEYYFKKLGMVVDDDLHRNGKNYEKGKKIEIVGSLTDLTSPISKANHDGSPSSSNTTSPNQSDTESINGGMTFQLEIEQQQQQQKSSSKSNNDNNNNKNQKNIINNLSTSIKSSSPPSLRSNTNSISSSLATKSSNRNALAALNSKFISFNLQNDRLKKKTQLLEENHTLGNELKKVQTKNFTLSEELSKVKQENNELKEENTTIKEENEKLQKQIEELTQKLKSLEGNV</sequence>
<evidence type="ECO:0000256" key="2">
    <source>
        <dbReference type="SAM" id="MobiDB-lite"/>
    </source>
</evidence>
<gene>
    <name evidence="3" type="ORF">BCR32DRAFT_269162</name>
</gene>
<evidence type="ECO:0000256" key="1">
    <source>
        <dbReference type="SAM" id="Coils"/>
    </source>
</evidence>
<organism evidence="3 4">
    <name type="scientific">Anaeromyces robustus</name>
    <dbReference type="NCBI Taxonomy" id="1754192"/>
    <lineage>
        <taxon>Eukaryota</taxon>
        <taxon>Fungi</taxon>
        <taxon>Fungi incertae sedis</taxon>
        <taxon>Chytridiomycota</taxon>
        <taxon>Chytridiomycota incertae sedis</taxon>
        <taxon>Neocallimastigomycetes</taxon>
        <taxon>Neocallimastigales</taxon>
        <taxon>Neocallimastigaceae</taxon>
        <taxon>Anaeromyces</taxon>
    </lineage>
</organism>
<evidence type="ECO:0000313" key="3">
    <source>
        <dbReference type="EMBL" id="ORX79934.1"/>
    </source>
</evidence>
<feature type="compositionally biased region" description="Low complexity" evidence="2">
    <location>
        <begin position="675"/>
        <end position="726"/>
    </location>
</feature>
<comment type="caution">
    <text evidence="3">The sequence shown here is derived from an EMBL/GenBank/DDBJ whole genome shotgun (WGS) entry which is preliminary data.</text>
</comment>
<keyword evidence="1" id="KW-0175">Coiled coil</keyword>
<feature type="compositionally biased region" description="Polar residues" evidence="2">
    <location>
        <begin position="657"/>
        <end position="667"/>
    </location>
</feature>
<accession>A0A1Y1X3P5</accession>
<reference evidence="3 4" key="2">
    <citation type="submission" date="2016-08" db="EMBL/GenBank/DDBJ databases">
        <title>Pervasive Adenine N6-methylation of Active Genes in Fungi.</title>
        <authorList>
            <consortium name="DOE Joint Genome Institute"/>
            <person name="Mondo S.J."/>
            <person name="Dannebaum R.O."/>
            <person name="Kuo R.C."/>
            <person name="Labutti K."/>
            <person name="Haridas S."/>
            <person name="Kuo A."/>
            <person name="Salamov A."/>
            <person name="Ahrendt S.R."/>
            <person name="Lipzen A."/>
            <person name="Sullivan W."/>
            <person name="Andreopoulos W.B."/>
            <person name="Clum A."/>
            <person name="Lindquist E."/>
            <person name="Daum C."/>
            <person name="Ramamoorthy G.K."/>
            <person name="Gryganskyi A."/>
            <person name="Culley D."/>
            <person name="Magnuson J.K."/>
            <person name="James T.Y."/>
            <person name="O'Malley M.A."/>
            <person name="Stajich J.E."/>
            <person name="Spatafora J.W."/>
            <person name="Visel A."/>
            <person name="Grigoriev I.V."/>
        </authorList>
    </citation>
    <scope>NUCLEOTIDE SEQUENCE [LARGE SCALE GENOMIC DNA]</scope>
    <source>
        <strain evidence="3 4">S4</strain>
    </source>
</reference>
<name>A0A1Y1X3P5_9FUNG</name>
<evidence type="ECO:0000313" key="4">
    <source>
        <dbReference type="Proteomes" id="UP000193944"/>
    </source>
</evidence>
<protein>
    <submittedName>
        <fullName evidence="3">Uncharacterized protein</fullName>
    </submittedName>
</protein>
<dbReference type="Gene3D" id="6.10.250.3110">
    <property type="match status" value="1"/>
</dbReference>
<dbReference type="Proteomes" id="UP000193944">
    <property type="component" value="Unassembled WGS sequence"/>
</dbReference>
<proteinExistence type="predicted"/>
<dbReference type="EMBL" id="MCFG01000160">
    <property type="protein sequence ID" value="ORX79934.1"/>
    <property type="molecule type" value="Genomic_DNA"/>
</dbReference>
<dbReference type="AlphaFoldDB" id="A0A1Y1X3P5"/>
<feature type="region of interest" description="Disordered" evidence="2">
    <location>
        <begin position="636"/>
        <end position="728"/>
    </location>
</feature>
<feature type="compositionally biased region" description="Low complexity" evidence="2">
    <location>
        <begin position="646"/>
        <end position="656"/>
    </location>
</feature>